<dbReference type="EMBL" id="NIDE01000014">
    <property type="protein sequence ID" value="OWK37723.1"/>
    <property type="molecule type" value="Genomic_DNA"/>
</dbReference>
<feature type="region of interest" description="Disordered" evidence="1">
    <location>
        <begin position="180"/>
        <end position="203"/>
    </location>
</feature>
<dbReference type="Proteomes" id="UP000214646">
    <property type="component" value="Unassembled WGS sequence"/>
</dbReference>
<sequence>MYDGPRHPRDHPAWGGAPGGAQIDHPRNSAHQSGPREARSACRSVVVSKSTIRPCVLAHKSQTLPQPRRNVDRTDAPQALQHAFRRLVIQLSDRRGHHSWRSTHSRAACHQRRDVVREQLPDAVHGQLQQPQRLAVAIQQRKPQVHQLPSRRDRRLFHREVDNRLNSGVQYASQITGVTGGPDPERQVVDTPHGETLGIGLTS</sequence>
<protein>
    <submittedName>
        <fullName evidence="2">Uncharacterized protein</fullName>
    </submittedName>
</protein>
<feature type="region of interest" description="Disordered" evidence="1">
    <location>
        <begin position="1"/>
        <end position="40"/>
    </location>
</feature>
<evidence type="ECO:0000313" key="2">
    <source>
        <dbReference type="EMBL" id="OWK37723.1"/>
    </source>
</evidence>
<feature type="compositionally biased region" description="Basic and acidic residues" evidence="1">
    <location>
        <begin position="1"/>
        <end position="12"/>
    </location>
</feature>
<name>A0A225D9S0_9BACT</name>
<dbReference type="AlphaFoldDB" id="A0A225D9S0"/>
<organism evidence="2 3">
    <name type="scientific">Fimbriiglobus ruber</name>
    <dbReference type="NCBI Taxonomy" id="1908690"/>
    <lineage>
        <taxon>Bacteria</taxon>
        <taxon>Pseudomonadati</taxon>
        <taxon>Planctomycetota</taxon>
        <taxon>Planctomycetia</taxon>
        <taxon>Gemmatales</taxon>
        <taxon>Gemmataceae</taxon>
        <taxon>Fimbriiglobus</taxon>
    </lineage>
</organism>
<reference evidence="3" key="1">
    <citation type="submission" date="2017-06" db="EMBL/GenBank/DDBJ databases">
        <title>Genome analysis of Fimbriiglobus ruber SP5, the first member of the order Planctomycetales with confirmed chitinolytic capability.</title>
        <authorList>
            <person name="Ravin N.V."/>
            <person name="Rakitin A.L."/>
            <person name="Ivanova A.A."/>
            <person name="Beletsky A.V."/>
            <person name="Kulichevskaya I.S."/>
            <person name="Mardanov A.V."/>
            <person name="Dedysh S.N."/>
        </authorList>
    </citation>
    <scope>NUCLEOTIDE SEQUENCE [LARGE SCALE GENOMIC DNA]</scope>
    <source>
        <strain evidence="3">SP5</strain>
    </source>
</reference>
<evidence type="ECO:0000313" key="3">
    <source>
        <dbReference type="Proteomes" id="UP000214646"/>
    </source>
</evidence>
<keyword evidence="3" id="KW-1185">Reference proteome</keyword>
<proteinExistence type="predicted"/>
<evidence type="ECO:0000256" key="1">
    <source>
        <dbReference type="SAM" id="MobiDB-lite"/>
    </source>
</evidence>
<comment type="caution">
    <text evidence="2">The sequence shown here is derived from an EMBL/GenBank/DDBJ whole genome shotgun (WGS) entry which is preliminary data.</text>
</comment>
<gene>
    <name evidence="2" type="ORF">FRUB_06843</name>
</gene>
<accession>A0A225D9S0</accession>